<dbReference type="EMBL" id="AP027734">
    <property type="protein sequence ID" value="BDZ54616.1"/>
    <property type="molecule type" value="Genomic_DNA"/>
</dbReference>
<proteinExistence type="predicted"/>
<gene>
    <name evidence="2" type="ORF">GCM10025870_16890</name>
</gene>
<organism evidence="2 3">
    <name type="scientific">Agromyces marinus</name>
    <dbReference type="NCBI Taxonomy" id="1389020"/>
    <lineage>
        <taxon>Bacteria</taxon>
        <taxon>Bacillati</taxon>
        <taxon>Actinomycetota</taxon>
        <taxon>Actinomycetes</taxon>
        <taxon>Micrococcales</taxon>
        <taxon>Microbacteriaceae</taxon>
        <taxon>Agromyces</taxon>
    </lineage>
</organism>
<protein>
    <submittedName>
        <fullName evidence="2">Uncharacterized protein</fullName>
    </submittedName>
</protein>
<name>A0ABM8H1E7_9MICO</name>
<evidence type="ECO:0000256" key="1">
    <source>
        <dbReference type="SAM" id="MobiDB-lite"/>
    </source>
</evidence>
<dbReference type="RefSeq" id="WP_286329646.1">
    <property type="nucleotide sequence ID" value="NZ_AP027734.1"/>
</dbReference>
<evidence type="ECO:0000313" key="2">
    <source>
        <dbReference type="EMBL" id="BDZ54616.1"/>
    </source>
</evidence>
<feature type="compositionally biased region" description="Basic and acidic residues" evidence="1">
    <location>
        <begin position="90"/>
        <end position="103"/>
    </location>
</feature>
<accession>A0ABM8H1E7</accession>
<feature type="region of interest" description="Disordered" evidence="1">
    <location>
        <begin position="87"/>
        <end position="108"/>
    </location>
</feature>
<dbReference type="Proteomes" id="UP001321477">
    <property type="component" value="Chromosome"/>
</dbReference>
<sequence length="293" mass="30961">MTLRPLSAHDADDVWEYQRLPEVLRYIPWPERKREAAREHTEARAAMRRLVADGDAVHSNPKPAIRVTIGSSLPANAHRASRTCAAYGRRGMEHSSSTDESKRGPTRRAVARGVAWSVPVLLMSAPVPAFAASIDAPVISIGGACKLPGASCSGVFTKGYAFEVTVTNSTPDTIYLYNQPEYQIVVTDDSADIDLFFQAAVDSLTGVVVGFPATLAPGESVTVILNAGSNGNSGNVADIAGSITVPWGNTPTPPDPNDPPPVVAHFTAPGTPPIQSSECTLVLPPNCGVTRPK</sequence>
<reference evidence="3" key="1">
    <citation type="journal article" date="2019" name="Int. J. Syst. Evol. Microbiol.">
        <title>The Global Catalogue of Microorganisms (GCM) 10K type strain sequencing project: providing services to taxonomists for standard genome sequencing and annotation.</title>
        <authorList>
            <consortium name="The Broad Institute Genomics Platform"/>
            <consortium name="The Broad Institute Genome Sequencing Center for Infectious Disease"/>
            <person name="Wu L."/>
            <person name="Ma J."/>
        </authorList>
    </citation>
    <scope>NUCLEOTIDE SEQUENCE [LARGE SCALE GENOMIC DNA]</scope>
    <source>
        <strain evidence="3">NBRC 109019</strain>
    </source>
</reference>
<evidence type="ECO:0000313" key="3">
    <source>
        <dbReference type="Proteomes" id="UP001321477"/>
    </source>
</evidence>
<keyword evidence="3" id="KW-1185">Reference proteome</keyword>